<feature type="region of interest" description="Disordered" evidence="2">
    <location>
        <begin position="290"/>
        <end position="314"/>
    </location>
</feature>
<protein>
    <recommendedName>
        <fullName evidence="7">NAD-dependent epimerase/dehydratase</fullName>
    </recommendedName>
</protein>
<evidence type="ECO:0000313" key="5">
    <source>
        <dbReference type="EMBL" id="GID54546.1"/>
    </source>
</evidence>
<name>A0ABQ3X7R1_9ACTN</name>
<keyword evidence="6" id="KW-1185">Reference proteome</keyword>
<dbReference type="Pfam" id="PF01370">
    <property type="entry name" value="Epimerase"/>
    <property type="match status" value="1"/>
</dbReference>
<dbReference type="SUPFAM" id="SSF51735">
    <property type="entry name" value="NAD(P)-binding Rossmann-fold domains"/>
    <property type="match status" value="1"/>
</dbReference>
<sequence>MTGASGFCGGVVARAAAAAGAEVICLGRNPGPVGEHRFWDATRTVPDLTDTDVVLHLAAAVGDPPPGRASEAAFRAVNVDGTARLLEAAAHRRVVWVSSASVYAPPHPNPDFTPHPDPGLTSYTNPGLTPYLDPGLIVDSNPDHIRILSPGLALSSNPDLAYSPDSGLAHSSPPSPGRGAVVPGPGGSGSGINESLRSSPKGITEDHPLAGMTAYGRTKAEGERLALEAGAVVLRPRAVYGPGDPHLLPRLQRVVRGGRALLPGPDVLLSLTAVENLADACLTAAGRQPHDDACPTAADRQPHDDGCPTAAGRQPHDDGCQAIAGRQFHDGGCLAAADRQFHDLGVGWPTGAYNIADATPYRRDSVVAAVCGVPVVHVPIPLVNVIAAVSSVTARMAGRAPLLSRYAVEQLTTGVVLDISRARAQGWTPRRTLTDFLGRSLDHFE</sequence>
<evidence type="ECO:0000259" key="4">
    <source>
        <dbReference type="Pfam" id="PF01370"/>
    </source>
</evidence>
<dbReference type="InterPro" id="IPR036291">
    <property type="entry name" value="NAD(P)-bd_dom_sf"/>
</dbReference>
<feature type="region of interest" description="Disordered" evidence="2">
    <location>
        <begin position="105"/>
        <end position="126"/>
    </location>
</feature>
<evidence type="ECO:0000256" key="2">
    <source>
        <dbReference type="SAM" id="MobiDB-lite"/>
    </source>
</evidence>
<comment type="caution">
    <text evidence="5">The sequence shown here is derived from an EMBL/GenBank/DDBJ whole genome shotgun (WGS) entry which is preliminary data.</text>
</comment>
<feature type="domain" description="NAD-dependent epimerase/dehydratase" evidence="4">
    <location>
        <begin position="1"/>
        <end position="112"/>
    </location>
</feature>
<dbReference type="PANTHER" id="PTHR43245">
    <property type="entry name" value="BIFUNCTIONAL POLYMYXIN RESISTANCE PROTEIN ARNA"/>
    <property type="match status" value="1"/>
</dbReference>
<dbReference type="InterPro" id="IPR001509">
    <property type="entry name" value="Epimerase_deHydtase"/>
</dbReference>
<feature type="region of interest" description="Disordered" evidence="2">
    <location>
        <begin position="163"/>
        <end position="209"/>
    </location>
</feature>
<evidence type="ECO:0000256" key="1">
    <source>
        <dbReference type="ARBA" id="ARBA00009219"/>
    </source>
</evidence>
<proteinExistence type="inferred from homology"/>
<feature type="domain" description="3-beta hydroxysteroid dehydrogenase/isomerase" evidence="3">
    <location>
        <begin position="212"/>
        <end position="285"/>
    </location>
</feature>
<gene>
    <name evidence="5" type="ORF">Aco03nite_029500</name>
</gene>
<organism evidence="5 6">
    <name type="scientific">Actinoplanes couchii</name>
    <dbReference type="NCBI Taxonomy" id="403638"/>
    <lineage>
        <taxon>Bacteria</taxon>
        <taxon>Bacillati</taxon>
        <taxon>Actinomycetota</taxon>
        <taxon>Actinomycetes</taxon>
        <taxon>Micromonosporales</taxon>
        <taxon>Micromonosporaceae</taxon>
        <taxon>Actinoplanes</taxon>
    </lineage>
</organism>
<comment type="similarity">
    <text evidence="1">Belongs to the 3-beta-HSD family.</text>
</comment>
<dbReference type="InterPro" id="IPR002225">
    <property type="entry name" value="3Beta_OHSteriod_DH/Estase"/>
</dbReference>
<evidence type="ECO:0008006" key="7">
    <source>
        <dbReference type="Google" id="ProtNLM"/>
    </source>
</evidence>
<evidence type="ECO:0000259" key="3">
    <source>
        <dbReference type="Pfam" id="PF01073"/>
    </source>
</evidence>
<reference evidence="5 6" key="1">
    <citation type="submission" date="2021-01" db="EMBL/GenBank/DDBJ databases">
        <title>Whole genome shotgun sequence of Actinoplanes couchii NBRC 106145.</title>
        <authorList>
            <person name="Komaki H."/>
            <person name="Tamura T."/>
        </authorList>
    </citation>
    <scope>NUCLEOTIDE SEQUENCE [LARGE SCALE GENOMIC DNA]</scope>
    <source>
        <strain evidence="5 6">NBRC 106145</strain>
    </source>
</reference>
<dbReference type="EMBL" id="BOMG01000041">
    <property type="protein sequence ID" value="GID54546.1"/>
    <property type="molecule type" value="Genomic_DNA"/>
</dbReference>
<dbReference type="Pfam" id="PF01073">
    <property type="entry name" value="3Beta_HSD"/>
    <property type="match status" value="1"/>
</dbReference>
<feature type="compositionally biased region" description="Pro residues" evidence="2">
    <location>
        <begin position="105"/>
        <end position="117"/>
    </location>
</feature>
<dbReference type="InterPro" id="IPR050177">
    <property type="entry name" value="Lipid_A_modif_metabolic_enz"/>
</dbReference>
<dbReference type="Proteomes" id="UP000612282">
    <property type="component" value="Unassembled WGS sequence"/>
</dbReference>
<accession>A0ABQ3X7R1</accession>
<evidence type="ECO:0000313" key="6">
    <source>
        <dbReference type="Proteomes" id="UP000612282"/>
    </source>
</evidence>
<dbReference type="Gene3D" id="3.40.50.720">
    <property type="entry name" value="NAD(P)-binding Rossmann-like Domain"/>
    <property type="match status" value="3"/>
</dbReference>